<evidence type="ECO:0000259" key="1">
    <source>
        <dbReference type="Pfam" id="PF07486"/>
    </source>
</evidence>
<dbReference type="RefSeq" id="WP_123520723.1">
    <property type="nucleotide sequence ID" value="NZ_JBHLWF010000086.1"/>
</dbReference>
<evidence type="ECO:0000313" key="2">
    <source>
        <dbReference type="EMBL" id="TCS98190.1"/>
    </source>
</evidence>
<dbReference type="InterPro" id="IPR011105">
    <property type="entry name" value="Cell_wall_hydrolase_SleB"/>
</dbReference>
<name>A0A4R3LFC6_9GAMM</name>
<gene>
    <name evidence="2" type="ORF">EDC25_10943</name>
</gene>
<dbReference type="OrthoDB" id="5952809at2"/>
<evidence type="ECO:0000313" key="3">
    <source>
        <dbReference type="Proteomes" id="UP000294599"/>
    </source>
</evidence>
<dbReference type="Pfam" id="PF07486">
    <property type="entry name" value="Hydrolase_2"/>
    <property type="match status" value="1"/>
</dbReference>
<reference evidence="2 3" key="1">
    <citation type="submission" date="2019-03" db="EMBL/GenBank/DDBJ databases">
        <title>Genomic Encyclopedia of Type Strains, Phase IV (KMG-IV): sequencing the most valuable type-strain genomes for metagenomic binning, comparative biology and taxonomic classification.</title>
        <authorList>
            <person name="Goeker M."/>
        </authorList>
    </citation>
    <scope>NUCLEOTIDE SEQUENCE [LARGE SCALE GENOMIC DNA]</scope>
    <source>
        <strain evidence="2 3">DSM 21944</strain>
    </source>
</reference>
<keyword evidence="3" id="KW-1185">Reference proteome</keyword>
<dbReference type="AlphaFoldDB" id="A0A4R3LFC6"/>
<dbReference type="GO" id="GO:0016787">
    <property type="term" value="F:hydrolase activity"/>
    <property type="evidence" value="ECO:0007669"/>
    <property type="project" value="UniProtKB-KW"/>
</dbReference>
<accession>A0A4R3LFC6</accession>
<dbReference type="InterPro" id="IPR042047">
    <property type="entry name" value="SleB_dom1"/>
</dbReference>
<sequence>MKLEWILWLASLLPQPFADRTCLATTIYLEARSEPTLGQQAVAEVALRRWQSGRWGDTVCAVVNARGQFAPGIVSKNYRMKNVRAWNKAWEIAGASMRNWSLPATERKLIVPDAEHFYAQDIVTPQWSSHRLVAVIGGHSFIHIP</sequence>
<comment type="caution">
    <text evidence="2">The sequence shown here is derived from an EMBL/GenBank/DDBJ whole genome shotgun (WGS) entry which is preliminary data.</text>
</comment>
<dbReference type="Gene3D" id="1.10.10.2520">
    <property type="entry name" value="Cell wall hydrolase SleB, domain 1"/>
    <property type="match status" value="1"/>
</dbReference>
<dbReference type="Proteomes" id="UP000294599">
    <property type="component" value="Unassembled WGS sequence"/>
</dbReference>
<organism evidence="2 3">
    <name type="scientific">Pseudofulvimonas gallinarii</name>
    <dbReference type="NCBI Taxonomy" id="634155"/>
    <lineage>
        <taxon>Bacteria</taxon>
        <taxon>Pseudomonadati</taxon>
        <taxon>Pseudomonadota</taxon>
        <taxon>Gammaproteobacteria</taxon>
        <taxon>Lysobacterales</taxon>
        <taxon>Rhodanobacteraceae</taxon>
        <taxon>Pseudofulvimonas</taxon>
    </lineage>
</organism>
<dbReference type="EMBL" id="SMAF01000009">
    <property type="protein sequence ID" value="TCS98190.1"/>
    <property type="molecule type" value="Genomic_DNA"/>
</dbReference>
<proteinExistence type="predicted"/>
<keyword evidence="2" id="KW-0378">Hydrolase</keyword>
<feature type="domain" description="Cell wall hydrolase SleB" evidence="1">
    <location>
        <begin position="33"/>
        <end position="141"/>
    </location>
</feature>
<protein>
    <submittedName>
        <fullName evidence="2">Cell wall hydrolase</fullName>
    </submittedName>
</protein>